<name>A0A1I6RUV9_9EURY</name>
<evidence type="ECO:0000313" key="3">
    <source>
        <dbReference type="Proteomes" id="UP000199199"/>
    </source>
</evidence>
<keyword evidence="3" id="KW-1185">Reference proteome</keyword>
<gene>
    <name evidence="2" type="ORF">SAMN04488556_2172</name>
</gene>
<evidence type="ECO:0008006" key="4">
    <source>
        <dbReference type="Google" id="ProtNLM"/>
    </source>
</evidence>
<protein>
    <recommendedName>
        <fullName evidence="4">CHAT domain-containing protein</fullName>
    </recommendedName>
</protein>
<organism evidence="2 3">
    <name type="scientific">Halostagnicola kamekurae</name>
    <dbReference type="NCBI Taxonomy" id="619731"/>
    <lineage>
        <taxon>Archaea</taxon>
        <taxon>Methanobacteriati</taxon>
        <taxon>Methanobacteriota</taxon>
        <taxon>Stenosarchaea group</taxon>
        <taxon>Halobacteria</taxon>
        <taxon>Halobacteriales</taxon>
        <taxon>Natrialbaceae</taxon>
        <taxon>Halostagnicola</taxon>
    </lineage>
</organism>
<feature type="region of interest" description="Disordered" evidence="1">
    <location>
        <begin position="358"/>
        <end position="387"/>
    </location>
</feature>
<dbReference type="Proteomes" id="UP000199199">
    <property type="component" value="Unassembled WGS sequence"/>
</dbReference>
<evidence type="ECO:0000256" key="1">
    <source>
        <dbReference type="SAM" id="MobiDB-lite"/>
    </source>
</evidence>
<dbReference type="OrthoDB" id="269729at2157"/>
<dbReference type="EMBL" id="FOZS01000002">
    <property type="protein sequence ID" value="SFS68515.1"/>
    <property type="molecule type" value="Genomic_DNA"/>
</dbReference>
<sequence length="694" mass="77457">MSIELEVTNRQQGLDIYDSIEQRRIQVETAQRVAPEAASPDDFHFPVDTVCTFETNELRFDQVYSVTLHDDSGRSEGKLDVGETVRLEDRTQFIGFSGPMKLYFRIESAGTVSIGLTSIRLSFDQETRVRLGIRSLHDQPANTITTPPNLESMTEAISAFPSALKTLSPERTWPTLRGHPPLVELGDSLEIPDTIELPDNEITITIPDTYQGLFQAAPLAFYLGAQIRIGTDPSIEAGRFEYPLGTEGKAFEDDVATVLKHVFFLDCITRGEGIFQYDLYERTMLADQLPFDLAEMYAASLPERLERYLELPFDELEQYMPRWPLTAHLPSNPESVELLPFIVNELGVIREVRGTTTETIPSPETTPTQVVRSASRSETTRTFSPESDRALVKPNVTDESIEHAWFGDGIPKNASKATIDAYRNQLSFTARSESIEILLVCNDARMLDEHDLLDNVYGNRESLPFEVHSEFGVDSSRLASLLTDGGYDFFHYIGHATEDGIRCPDTDLDVRSLDSVDVSVFFLNACRSYDQGLALTKRGAFGGVTTYSDVINEHAVEIGGTMARLLNRGFPLRAALEVARKNSVLGDEYLIVGDGSIDIAQTDGGAPLIVELDRDCEHGLDFSVQTYSTKEFKLGSATASNLPTVSDRHLTPGYTPYSNVDRQSLEEYLMWNELPILVEDELHWNEGIGPFTLE</sequence>
<feature type="compositionally biased region" description="Low complexity" evidence="1">
    <location>
        <begin position="358"/>
        <end position="368"/>
    </location>
</feature>
<evidence type="ECO:0000313" key="2">
    <source>
        <dbReference type="EMBL" id="SFS68515.1"/>
    </source>
</evidence>
<reference evidence="3" key="1">
    <citation type="submission" date="2016-10" db="EMBL/GenBank/DDBJ databases">
        <authorList>
            <person name="Varghese N."/>
            <person name="Submissions S."/>
        </authorList>
    </citation>
    <scope>NUCLEOTIDE SEQUENCE [LARGE SCALE GENOMIC DNA]</scope>
    <source>
        <strain evidence="3">DSM 22427</strain>
    </source>
</reference>
<feature type="compositionally biased region" description="Polar residues" evidence="1">
    <location>
        <begin position="369"/>
        <end position="385"/>
    </location>
</feature>
<proteinExistence type="predicted"/>
<accession>A0A1I6RUV9</accession>
<dbReference type="AlphaFoldDB" id="A0A1I6RUV9"/>
<dbReference type="RefSeq" id="WP_092904466.1">
    <property type="nucleotide sequence ID" value="NZ_FOZS01000002.1"/>
</dbReference>